<feature type="region of interest" description="Disordered" evidence="1">
    <location>
        <begin position="129"/>
        <end position="181"/>
    </location>
</feature>
<proteinExistence type="predicted"/>
<comment type="caution">
    <text evidence="2">The sequence shown here is derived from an EMBL/GenBank/DDBJ whole genome shotgun (WGS) entry which is preliminary data.</text>
</comment>
<reference evidence="2" key="2">
    <citation type="submission" date="2020-06" db="EMBL/GenBank/DDBJ databases">
        <title>Helianthus annuus Genome sequencing and assembly Release 2.</title>
        <authorList>
            <person name="Gouzy J."/>
            <person name="Langlade N."/>
            <person name="Munos S."/>
        </authorList>
    </citation>
    <scope>NUCLEOTIDE SEQUENCE</scope>
    <source>
        <tissue evidence="2">Leaves</tissue>
    </source>
</reference>
<gene>
    <name evidence="2" type="ORF">HanXRQr2_Chr10g0453491</name>
</gene>
<evidence type="ECO:0000313" key="2">
    <source>
        <dbReference type="EMBL" id="KAF5787496.1"/>
    </source>
</evidence>
<name>A0A9K3HZT2_HELAN</name>
<keyword evidence="3" id="KW-1185">Reference proteome</keyword>
<reference evidence="2" key="1">
    <citation type="journal article" date="2017" name="Nature">
        <title>The sunflower genome provides insights into oil metabolism, flowering and Asterid evolution.</title>
        <authorList>
            <person name="Badouin H."/>
            <person name="Gouzy J."/>
            <person name="Grassa C.J."/>
            <person name="Murat F."/>
            <person name="Staton S.E."/>
            <person name="Cottret L."/>
            <person name="Lelandais-Briere C."/>
            <person name="Owens G.L."/>
            <person name="Carrere S."/>
            <person name="Mayjonade B."/>
            <person name="Legrand L."/>
            <person name="Gill N."/>
            <person name="Kane N.C."/>
            <person name="Bowers J.E."/>
            <person name="Hubner S."/>
            <person name="Bellec A."/>
            <person name="Berard A."/>
            <person name="Berges H."/>
            <person name="Blanchet N."/>
            <person name="Boniface M.C."/>
            <person name="Brunel D."/>
            <person name="Catrice O."/>
            <person name="Chaidir N."/>
            <person name="Claudel C."/>
            <person name="Donnadieu C."/>
            <person name="Faraut T."/>
            <person name="Fievet G."/>
            <person name="Helmstetter N."/>
            <person name="King M."/>
            <person name="Knapp S.J."/>
            <person name="Lai Z."/>
            <person name="Le Paslier M.C."/>
            <person name="Lippi Y."/>
            <person name="Lorenzon L."/>
            <person name="Mandel J.R."/>
            <person name="Marage G."/>
            <person name="Marchand G."/>
            <person name="Marquand E."/>
            <person name="Bret-Mestries E."/>
            <person name="Morien E."/>
            <person name="Nambeesan S."/>
            <person name="Nguyen T."/>
            <person name="Pegot-Espagnet P."/>
            <person name="Pouilly N."/>
            <person name="Raftis F."/>
            <person name="Sallet E."/>
            <person name="Schiex T."/>
            <person name="Thomas J."/>
            <person name="Vandecasteele C."/>
            <person name="Vares D."/>
            <person name="Vear F."/>
            <person name="Vautrin S."/>
            <person name="Crespi M."/>
            <person name="Mangin B."/>
            <person name="Burke J.M."/>
            <person name="Salse J."/>
            <person name="Munos S."/>
            <person name="Vincourt P."/>
            <person name="Rieseberg L.H."/>
            <person name="Langlade N.B."/>
        </authorList>
    </citation>
    <scope>NUCLEOTIDE SEQUENCE</scope>
    <source>
        <tissue evidence="2">Leaves</tissue>
    </source>
</reference>
<accession>A0A9K3HZT2</accession>
<evidence type="ECO:0000256" key="1">
    <source>
        <dbReference type="SAM" id="MobiDB-lite"/>
    </source>
</evidence>
<organism evidence="2 3">
    <name type="scientific">Helianthus annuus</name>
    <name type="common">Common sunflower</name>
    <dbReference type="NCBI Taxonomy" id="4232"/>
    <lineage>
        <taxon>Eukaryota</taxon>
        <taxon>Viridiplantae</taxon>
        <taxon>Streptophyta</taxon>
        <taxon>Embryophyta</taxon>
        <taxon>Tracheophyta</taxon>
        <taxon>Spermatophyta</taxon>
        <taxon>Magnoliopsida</taxon>
        <taxon>eudicotyledons</taxon>
        <taxon>Gunneridae</taxon>
        <taxon>Pentapetalae</taxon>
        <taxon>asterids</taxon>
        <taxon>campanulids</taxon>
        <taxon>Asterales</taxon>
        <taxon>Asteraceae</taxon>
        <taxon>Asteroideae</taxon>
        <taxon>Heliantheae alliance</taxon>
        <taxon>Heliantheae</taxon>
        <taxon>Helianthus</taxon>
    </lineage>
</organism>
<dbReference type="AlphaFoldDB" id="A0A9K3HZT2"/>
<sequence length="181" mass="19371">MPISTYPKEWKNRFIFVSPSMISESLPLRDPAAVIEDGVPPLSVTKDMLWRKMYEHPTRAFNSRGILAMGGLSPFYPIHPKAFCESKEMTLWSLLQAGCKGVSYVVEGVVNQEMGGVLGGNTPDVGSFNAGLVLGEGTPSPEGGGGSPKGSEGSHNSPPVEDVSNGDEDLATRLSQKHKPN</sequence>
<protein>
    <submittedName>
        <fullName evidence="2">Uncharacterized protein</fullName>
    </submittedName>
</protein>
<evidence type="ECO:0000313" key="3">
    <source>
        <dbReference type="Proteomes" id="UP000215914"/>
    </source>
</evidence>
<dbReference type="Gramene" id="mRNA:HanXRQr2_Chr10g0453491">
    <property type="protein sequence ID" value="mRNA:HanXRQr2_Chr10g0453491"/>
    <property type="gene ID" value="HanXRQr2_Chr10g0453491"/>
</dbReference>
<dbReference type="EMBL" id="MNCJ02000325">
    <property type="protein sequence ID" value="KAF5787496.1"/>
    <property type="molecule type" value="Genomic_DNA"/>
</dbReference>
<dbReference type="Proteomes" id="UP000215914">
    <property type="component" value="Unassembled WGS sequence"/>
</dbReference>